<evidence type="ECO:0000259" key="1">
    <source>
        <dbReference type="Pfam" id="PF00443"/>
    </source>
</evidence>
<feature type="domain" description="Peptidase C19 ubiquitin carboxyl-terminal hydrolase" evidence="1">
    <location>
        <begin position="1"/>
        <end position="219"/>
    </location>
</feature>
<keyword evidence="2" id="KW-0378">Hydrolase</keyword>
<gene>
    <name evidence="2" type="primary">USP37_1</name>
    <name evidence="2" type="ORF">N1851_027800</name>
</gene>
<dbReference type="GO" id="GO:0016579">
    <property type="term" value="P:protein deubiquitination"/>
    <property type="evidence" value="ECO:0007669"/>
    <property type="project" value="InterPro"/>
</dbReference>
<dbReference type="AlphaFoldDB" id="A0AA47NT80"/>
<evidence type="ECO:0000313" key="3">
    <source>
        <dbReference type="Proteomes" id="UP001174136"/>
    </source>
</evidence>
<dbReference type="InterPro" id="IPR038765">
    <property type="entry name" value="Papain-like_cys_pep_sf"/>
</dbReference>
<dbReference type="InterPro" id="IPR001394">
    <property type="entry name" value="Peptidase_C19_UCH"/>
</dbReference>
<dbReference type="Proteomes" id="UP001174136">
    <property type="component" value="Unassembled WGS sequence"/>
</dbReference>
<evidence type="ECO:0000313" key="2">
    <source>
        <dbReference type="EMBL" id="KAK0136308.1"/>
    </source>
</evidence>
<name>A0AA47NT80_MERPO</name>
<accession>A0AA47NT80</accession>
<reference evidence="2" key="1">
    <citation type="journal article" date="2023" name="Front. Mar. Sci.">
        <title>A new Merluccius polli reference genome to investigate the effects of global change in West African waters.</title>
        <authorList>
            <person name="Mateo J.L."/>
            <person name="Blanco-Fernandez C."/>
            <person name="Garcia-Vazquez E."/>
            <person name="Machado-Schiaffino G."/>
        </authorList>
    </citation>
    <scope>NUCLEOTIDE SEQUENCE</scope>
    <source>
        <strain evidence="2">C29</strain>
        <tissue evidence="2">Fin</tissue>
    </source>
</reference>
<dbReference type="Gene3D" id="3.90.70.10">
    <property type="entry name" value="Cysteine proteinases"/>
    <property type="match status" value="1"/>
</dbReference>
<sequence length="276" mass="30998">MNAALQSLLTLTSFMQDFQRQCGIWRSIHRGHLIRDFVSVGESRTCSTNEIKWTVLASFKRRVAIHAPQFKNNLANDAFQFLLHTLQHLQSLSGTMQQTAAALGRTYTCPVQTQFSFSLRLTRSCARYAEVSDSGRFTSSSPVLTRADKLSISSRAIVTQLNRHCQCGCKLSEQWSMMTPPSVLFLHLRRIGLTPIGTLVKREDPVVLCRELDLVPGYQDATAVSIYLDYSSILTVKLEIDIRSTIHPSTSQSKGILNCFILVHFIQSKDQTVTVV</sequence>
<keyword evidence="3" id="KW-1185">Reference proteome</keyword>
<comment type="caution">
    <text evidence="2">The sequence shown here is derived from an EMBL/GenBank/DDBJ whole genome shotgun (WGS) entry which is preliminary data.</text>
</comment>
<dbReference type="EMBL" id="JAOPHQ010005177">
    <property type="protein sequence ID" value="KAK0136308.1"/>
    <property type="molecule type" value="Genomic_DNA"/>
</dbReference>
<organism evidence="2 3">
    <name type="scientific">Merluccius polli</name>
    <name type="common">Benguela hake</name>
    <name type="synonym">Merluccius cadenati</name>
    <dbReference type="NCBI Taxonomy" id="89951"/>
    <lineage>
        <taxon>Eukaryota</taxon>
        <taxon>Metazoa</taxon>
        <taxon>Chordata</taxon>
        <taxon>Craniata</taxon>
        <taxon>Vertebrata</taxon>
        <taxon>Euteleostomi</taxon>
        <taxon>Actinopterygii</taxon>
        <taxon>Neopterygii</taxon>
        <taxon>Teleostei</taxon>
        <taxon>Neoteleostei</taxon>
        <taxon>Acanthomorphata</taxon>
        <taxon>Zeiogadaria</taxon>
        <taxon>Gadariae</taxon>
        <taxon>Gadiformes</taxon>
        <taxon>Gadoidei</taxon>
        <taxon>Merlucciidae</taxon>
        <taxon>Merluccius</taxon>
    </lineage>
</organism>
<protein>
    <submittedName>
        <fullName evidence="2">Ubiquitin carboxyl-terminal hydrolase 37</fullName>
    </submittedName>
</protein>
<dbReference type="SUPFAM" id="SSF54001">
    <property type="entry name" value="Cysteine proteinases"/>
    <property type="match status" value="1"/>
</dbReference>
<dbReference type="Pfam" id="PF00443">
    <property type="entry name" value="UCH"/>
    <property type="match status" value="1"/>
</dbReference>
<dbReference type="GO" id="GO:0004843">
    <property type="term" value="F:cysteine-type deubiquitinase activity"/>
    <property type="evidence" value="ECO:0007669"/>
    <property type="project" value="InterPro"/>
</dbReference>
<proteinExistence type="predicted"/>